<keyword evidence="8 9" id="KW-0472">Membrane</keyword>
<dbReference type="PROSITE" id="PS50004">
    <property type="entry name" value="C2"/>
    <property type="match status" value="2"/>
</dbReference>
<sequence>MSKDEYLGLIDLTLLLVPKFVSEETEKKDLFSPSKLSSSASTPVLIRNKRAPYQLWQCVVNVILVECNNLLAMDSNGFSDPYVKFRLENERYRSKTIRRTLNPRFLEQFQLYIYDTNKMVMNISVYDYDPTSNSDDFIGKTAIDLKNLDIEKTHLVKSELENDAGSVTLLVTITGIYDTAIFPENIGYNRIFSPEYREEIENKYGLLNSLSNLDDVGWLRVKVLRAENLASADMNGKSDPFCCLQLDNKYVQTYTVYKTLNPEWGQIFEFEVNDIHSILEVTVLDEDKNKVYEFLGKIEIPLINIQNGKKKIYALKDKKLQKKSKGGIELQMELVYNPIKAVIKTFNPTDERLITQEPKLKVPVLKQNIKRVHNLVQGMINTGNFINSCFCWEYPVRSIIAFLSFVLIVLNFEIYMLPLTLLMIFLKNLMIIKFKTFNTNQDDEELNFECFDEEEDVSDPDSIKEPKKSFRERLNEIQEICLKVQTTLDYVASLGEKIYIFVQKFLAFLVGNYNFVYYDYDIVFGANKIHNIDMGRPPGFVDSMEILDFLSRVPSKKELYKYREEILQNNTEAVPMKSNNKKKRKTS</sequence>
<dbReference type="PANTHER" id="PTHR45911:SF4">
    <property type="entry name" value="MULTIPLE C2 AND TRANSMEMBRANE DOMAIN-CONTAINING PROTEIN"/>
    <property type="match status" value="1"/>
</dbReference>
<feature type="transmembrane region" description="Helical" evidence="9">
    <location>
        <begin position="399"/>
        <end position="426"/>
    </location>
</feature>
<comment type="caution">
    <text evidence="11">The sequence shown here is derived from an EMBL/GenBank/DDBJ whole genome shotgun (WGS) entry which is preliminary data.</text>
</comment>
<dbReference type="InterPro" id="IPR000008">
    <property type="entry name" value="C2_dom"/>
</dbReference>
<evidence type="ECO:0000256" key="6">
    <source>
        <dbReference type="ARBA" id="ARBA00022837"/>
    </source>
</evidence>
<dbReference type="PANTHER" id="PTHR45911">
    <property type="entry name" value="C2 DOMAIN-CONTAINING PROTEIN"/>
    <property type="match status" value="1"/>
</dbReference>
<dbReference type="Gene3D" id="2.60.40.150">
    <property type="entry name" value="C2 domain"/>
    <property type="match status" value="2"/>
</dbReference>
<dbReference type="OrthoDB" id="5973539at2759"/>
<dbReference type="GO" id="GO:0046928">
    <property type="term" value="P:regulation of neurotransmitter secretion"/>
    <property type="evidence" value="ECO:0007669"/>
    <property type="project" value="TreeGrafter"/>
</dbReference>
<evidence type="ECO:0000259" key="10">
    <source>
        <dbReference type="PROSITE" id="PS50004"/>
    </source>
</evidence>
<keyword evidence="12" id="KW-1185">Reference proteome</keyword>
<keyword evidence="7 9" id="KW-1133">Transmembrane helix</keyword>
<evidence type="ECO:0000256" key="9">
    <source>
        <dbReference type="SAM" id="Phobius"/>
    </source>
</evidence>
<keyword evidence="3 9" id="KW-0812">Transmembrane</keyword>
<dbReference type="FunFam" id="2.60.40.150:FF:000019">
    <property type="entry name" value="Multiple C2 and transmembrane domain-containing protein 2 isoform 1"/>
    <property type="match status" value="1"/>
</dbReference>
<evidence type="ECO:0000256" key="8">
    <source>
        <dbReference type="ARBA" id="ARBA00023136"/>
    </source>
</evidence>
<dbReference type="CDD" id="cd08376">
    <property type="entry name" value="C2B_MCTP_PRT"/>
    <property type="match status" value="1"/>
</dbReference>
<reference evidence="11 12" key="1">
    <citation type="journal article" date="2018" name="Sci. Rep.">
        <title>Genomic signatures of local adaptation to the degree of environmental predictability in rotifers.</title>
        <authorList>
            <person name="Franch-Gras L."/>
            <person name="Hahn C."/>
            <person name="Garcia-Roger E.M."/>
            <person name="Carmona M.J."/>
            <person name="Serra M."/>
            <person name="Gomez A."/>
        </authorList>
    </citation>
    <scope>NUCLEOTIDE SEQUENCE [LARGE SCALE GENOMIC DNA]</scope>
    <source>
        <strain evidence="11">HYR1</strain>
    </source>
</reference>
<evidence type="ECO:0000256" key="4">
    <source>
        <dbReference type="ARBA" id="ARBA00022723"/>
    </source>
</evidence>
<dbReference type="GO" id="GO:0005509">
    <property type="term" value="F:calcium ion binding"/>
    <property type="evidence" value="ECO:0007669"/>
    <property type="project" value="TreeGrafter"/>
</dbReference>
<dbReference type="SMART" id="SM00239">
    <property type="entry name" value="C2"/>
    <property type="match status" value="2"/>
</dbReference>
<keyword evidence="6" id="KW-0106">Calcium</keyword>
<evidence type="ECO:0000313" key="12">
    <source>
        <dbReference type="Proteomes" id="UP000276133"/>
    </source>
</evidence>
<dbReference type="EMBL" id="REGN01013832">
    <property type="protein sequence ID" value="RMZ93414.1"/>
    <property type="molecule type" value="Genomic_DNA"/>
</dbReference>
<dbReference type="PRINTS" id="PR00360">
    <property type="entry name" value="C2DOMAIN"/>
</dbReference>
<dbReference type="Pfam" id="PF00168">
    <property type="entry name" value="C2"/>
    <property type="match status" value="2"/>
</dbReference>
<protein>
    <submittedName>
        <fullName evidence="11">Multiple C2 and transmembrane domain-containing 1-like isoform X4</fullName>
    </submittedName>
</protein>
<dbReference type="InterPro" id="IPR035892">
    <property type="entry name" value="C2_domain_sf"/>
</dbReference>
<dbReference type="STRING" id="10195.A0A3M7P404"/>
<comment type="subcellular location">
    <subcellularLocation>
        <location evidence="1">Membrane</location>
        <topology evidence="1">Multi-pass membrane protein</topology>
    </subcellularLocation>
</comment>
<organism evidence="11 12">
    <name type="scientific">Brachionus plicatilis</name>
    <name type="common">Marine rotifer</name>
    <name type="synonym">Brachionus muelleri</name>
    <dbReference type="NCBI Taxonomy" id="10195"/>
    <lineage>
        <taxon>Eukaryota</taxon>
        <taxon>Metazoa</taxon>
        <taxon>Spiralia</taxon>
        <taxon>Gnathifera</taxon>
        <taxon>Rotifera</taxon>
        <taxon>Eurotatoria</taxon>
        <taxon>Monogononta</taxon>
        <taxon>Pseudotrocha</taxon>
        <taxon>Ploima</taxon>
        <taxon>Brachionidae</taxon>
        <taxon>Brachionus</taxon>
    </lineage>
</organism>
<dbReference type="GO" id="GO:0030672">
    <property type="term" value="C:synaptic vesicle membrane"/>
    <property type="evidence" value="ECO:0007669"/>
    <property type="project" value="TreeGrafter"/>
</dbReference>
<proteinExistence type="inferred from homology"/>
<name>A0A3M7P404_BRAPC</name>
<dbReference type="AlphaFoldDB" id="A0A3M7P404"/>
<comment type="similarity">
    <text evidence="2">Belongs to the MCTP family.</text>
</comment>
<accession>A0A3M7P404</accession>
<evidence type="ECO:0000256" key="5">
    <source>
        <dbReference type="ARBA" id="ARBA00022737"/>
    </source>
</evidence>
<evidence type="ECO:0000256" key="7">
    <source>
        <dbReference type="ARBA" id="ARBA00022989"/>
    </source>
</evidence>
<gene>
    <name evidence="11" type="ORF">BpHYR1_021277</name>
</gene>
<evidence type="ECO:0000256" key="3">
    <source>
        <dbReference type="ARBA" id="ARBA00022692"/>
    </source>
</evidence>
<feature type="domain" description="C2" evidence="10">
    <location>
        <begin position="202"/>
        <end position="316"/>
    </location>
</feature>
<evidence type="ECO:0000313" key="11">
    <source>
        <dbReference type="EMBL" id="RMZ93414.1"/>
    </source>
</evidence>
<keyword evidence="4" id="KW-0479">Metal-binding</keyword>
<evidence type="ECO:0000256" key="1">
    <source>
        <dbReference type="ARBA" id="ARBA00004141"/>
    </source>
</evidence>
<keyword evidence="5" id="KW-0677">Repeat</keyword>
<feature type="domain" description="C2" evidence="10">
    <location>
        <begin position="38"/>
        <end position="158"/>
    </location>
</feature>
<dbReference type="Proteomes" id="UP000276133">
    <property type="component" value="Unassembled WGS sequence"/>
</dbReference>
<dbReference type="SUPFAM" id="SSF49562">
    <property type="entry name" value="C2 domain (Calcium/lipid-binding domain, CaLB)"/>
    <property type="match status" value="2"/>
</dbReference>
<evidence type="ECO:0000256" key="2">
    <source>
        <dbReference type="ARBA" id="ARBA00007923"/>
    </source>
</evidence>